<evidence type="ECO:0000256" key="2">
    <source>
        <dbReference type="ARBA" id="ARBA00001974"/>
    </source>
</evidence>
<comment type="caution">
    <text evidence="10">The sequence shown here is derived from an EMBL/GenBank/DDBJ whole genome shotgun (WGS) entry which is preliminary data.</text>
</comment>
<dbReference type="PANTHER" id="PTHR43400:SF10">
    <property type="entry name" value="3-OXOSTEROID 1-DEHYDROGENASE"/>
    <property type="match status" value="1"/>
</dbReference>
<keyword evidence="7" id="KW-0560">Oxidoreductase</keyword>
<reference evidence="10 11" key="1">
    <citation type="journal article" date="2015" name="Genome Announc.">
        <title>Expanding the biotechnology potential of lactobacilli through comparative genomics of 213 strains and associated genera.</title>
        <authorList>
            <person name="Sun Z."/>
            <person name="Harris H.M."/>
            <person name="McCann A."/>
            <person name="Guo C."/>
            <person name="Argimon S."/>
            <person name="Zhang W."/>
            <person name="Yang X."/>
            <person name="Jeffery I.B."/>
            <person name="Cooney J.C."/>
            <person name="Kagawa T.F."/>
            <person name="Liu W."/>
            <person name="Song Y."/>
            <person name="Salvetti E."/>
            <person name="Wrobel A."/>
            <person name="Rasinkangas P."/>
            <person name="Parkhill J."/>
            <person name="Rea M.C."/>
            <person name="O'Sullivan O."/>
            <person name="Ritari J."/>
            <person name="Douillard F.P."/>
            <person name="Paul Ross R."/>
            <person name="Yang R."/>
            <person name="Briner A.E."/>
            <person name="Felis G.E."/>
            <person name="de Vos W.M."/>
            <person name="Barrangou R."/>
            <person name="Klaenhammer T.R."/>
            <person name="Caufield P.W."/>
            <person name="Cui Y."/>
            <person name="Zhang H."/>
            <person name="O'Toole P.W."/>
        </authorList>
    </citation>
    <scope>NUCLEOTIDE SEQUENCE [LARGE SCALE GENOMIC DNA]</scope>
    <source>
        <strain evidence="10 11">DSM 20534</strain>
    </source>
</reference>
<dbReference type="InterPro" id="IPR036188">
    <property type="entry name" value="FAD/NAD-bd_sf"/>
</dbReference>
<evidence type="ECO:0000313" key="10">
    <source>
        <dbReference type="EMBL" id="KRK37720.1"/>
    </source>
</evidence>
<evidence type="ECO:0000256" key="4">
    <source>
        <dbReference type="ARBA" id="ARBA00015872"/>
    </source>
</evidence>
<dbReference type="Pfam" id="PF00890">
    <property type="entry name" value="FAD_binding_2"/>
    <property type="match status" value="1"/>
</dbReference>
<dbReference type="InterPro" id="IPR027477">
    <property type="entry name" value="Succ_DH/fumarate_Rdtase_cat_sf"/>
</dbReference>
<dbReference type="InterPro" id="IPR003953">
    <property type="entry name" value="FAD-dep_OxRdtase_2_FAD-bd"/>
</dbReference>
<dbReference type="GO" id="GO:0033765">
    <property type="term" value="F:steroid dehydrogenase activity, acting on the CH-CH group of donors"/>
    <property type="evidence" value="ECO:0007669"/>
    <property type="project" value="UniProtKB-ARBA"/>
</dbReference>
<name>A0A0R1GUX8_9LACO</name>
<keyword evidence="5" id="KW-0285">Flavoprotein</keyword>
<evidence type="ECO:0000256" key="7">
    <source>
        <dbReference type="ARBA" id="ARBA00023002"/>
    </source>
</evidence>
<evidence type="ECO:0000256" key="1">
    <source>
        <dbReference type="ARBA" id="ARBA00001917"/>
    </source>
</evidence>
<keyword evidence="11" id="KW-1185">Reference proteome</keyword>
<comment type="cofactor">
    <cofactor evidence="2">
        <name>FAD</name>
        <dbReference type="ChEBI" id="CHEBI:57692"/>
    </cofactor>
</comment>
<comment type="catalytic activity">
    <reaction evidence="8">
        <text>dihydrourocanate + A = urocanate + AH2</text>
        <dbReference type="Rhea" id="RHEA:36059"/>
        <dbReference type="ChEBI" id="CHEBI:13193"/>
        <dbReference type="ChEBI" id="CHEBI:17499"/>
        <dbReference type="ChEBI" id="CHEBI:27247"/>
        <dbReference type="ChEBI" id="CHEBI:72991"/>
        <dbReference type="EC" id="1.3.99.33"/>
    </reaction>
</comment>
<dbReference type="AlphaFoldDB" id="A0A0R1GUX8"/>
<proteinExistence type="predicted"/>
<dbReference type="EMBL" id="AZCV01000003">
    <property type="protein sequence ID" value="KRK37720.1"/>
    <property type="molecule type" value="Genomic_DNA"/>
</dbReference>
<gene>
    <name evidence="10" type="ORF">FC62_GL001049</name>
</gene>
<dbReference type="GO" id="GO:0008202">
    <property type="term" value="P:steroid metabolic process"/>
    <property type="evidence" value="ECO:0007669"/>
    <property type="project" value="UniProtKB-ARBA"/>
</dbReference>
<dbReference type="InterPro" id="IPR050315">
    <property type="entry name" value="FAD-oxidoreductase_2"/>
</dbReference>
<feature type="domain" description="FMN-binding" evidence="9">
    <location>
        <begin position="526"/>
        <end position="602"/>
    </location>
</feature>
<organism evidence="10 11">
    <name type="scientific">Amylolactobacillus amylotrophicus DSM 20534</name>
    <dbReference type="NCBI Taxonomy" id="1423722"/>
    <lineage>
        <taxon>Bacteria</taxon>
        <taxon>Bacillati</taxon>
        <taxon>Bacillota</taxon>
        <taxon>Bacilli</taxon>
        <taxon>Lactobacillales</taxon>
        <taxon>Lactobacillaceae</taxon>
        <taxon>Amylolactobacillus</taxon>
    </lineage>
</organism>
<dbReference type="SUPFAM" id="SSF51905">
    <property type="entry name" value="FAD/NAD(P)-binding domain"/>
    <property type="match status" value="1"/>
</dbReference>
<evidence type="ECO:0000256" key="8">
    <source>
        <dbReference type="ARBA" id="ARBA00049922"/>
    </source>
</evidence>
<dbReference type="RefSeq" id="WP_075362809.1">
    <property type="nucleotide sequence ID" value="NZ_AZCV01000003.1"/>
</dbReference>
<dbReference type="SUPFAM" id="SSF56425">
    <property type="entry name" value="Succinate dehydrogenase/fumarate reductase flavoprotein, catalytic domain"/>
    <property type="match status" value="1"/>
</dbReference>
<dbReference type="GO" id="GO:0010181">
    <property type="term" value="F:FMN binding"/>
    <property type="evidence" value="ECO:0007669"/>
    <property type="project" value="InterPro"/>
</dbReference>
<protein>
    <recommendedName>
        <fullName evidence="4">Urocanate reductase</fullName>
        <ecNumber evidence="3">1.3.99.33</ecNumber>
    </recommendedName>
</protein>
<dbReference type="SMART" id="SM00900">
    <property type="entry name" value="FMN_bind"/>
    <property type="match status" value="1"/>
</dbReference>
<dbReference type="Gene3D" id="3.90.700.10">
    <property type="entry name" value="Succinate dehydrogenase/fumarate reductase flavoprotein, catalytic domain"/>
    <property type="match status" value="1"/>
</dbReference>
<dbReference type="Proteomes" id="UP000050909">
    <property type="component" value="Unassembled WGS sequence"/>
</dbReference>
<sequence length="610" mass="66656">MMQISAIKDFVWHGVFDVIVIGFGGAGATSARFAADQGSKVLLLDVAPAGHEGGNTRYCGQLIGGTKDAANFQCYYEHLAAPFKLDQELITTFTKGVSEMENYLSRYLSVTPFSFQAHRNHETVQSVAADFPDYPEYPGADAYDLFTVHAGRTIEDGAFWTQLRAKVLERLDRITIWYSSRAIHLMQDETGAVAGVQVERSGRRLNLFARQGVVLTAGGFENDQTKIQDNLGIPQIVPMGTLYNRGDSIRLSQEVGADQWHNTIYNSGGIYHGLTYAVSGGERGRLTYTWPELYTGSVFVIGADGTRYFNEAEHSRAGYLFRHGAGRHPTQTTHSWIIFDEHQLAKINTVDDEQLHDALSSAKVAESAAKLAEQLGIDPITLSQTIREFNEQATLGHDYAYGRSNDTMAPLSGQLHAVKLQPAILNTQGGPRRNEQAQILNSHNQPIPRLYGAGEAGSITVNQYQAGQDLAELLIFGKIAGDNVAQLSRREINEPVRDAGGLLESDEVEKQYETGPNQYLGVSTNGMGNKLVVRVTVEPVSSRIMDVEVLEQSETENIGQSALQILPKEVVAKNSADVDGVTGASTTVTAFKEAVGAALEQVVQKTEKEN</sequence>
<evidence type="ECO:0000256" key="3">
    <source>
        <dbReference type="ARBA" id="ARBA00013137"/>
    </source>
</evidence>
<dbReference type="Gene3D" id="3.90.1010.20">
    <property type="match status" value="1"/>
</dbReference>
<evidence type="ECO:0000256" key="5">
    <source>
        <dbReference type="ARBA" id="ARBA00022630"/>
    </source>
</evidence>
<evidence type="ECO:0000256" key="6">
    <source>
        <dbReference type="ARBA" id="ARBA00022827"/>
    </source>
</evidence>
<dbReference type="PATRIC" id="fig|1423722.3.peg.1071"/>
<dbReference type="EC" id="1.3.99.33" evidence="3"/>
<dbReference type="Pfam" id="PF04205">
    <property type="entry name" value="FMN_bind"/>
    <property type="match status" value="1"/>
</dbReference>
<dbReference type="PANTHER" id="PTHR43400">
    <property type="entry name" value="FUMARATE REDUCTASE"/>
    <property type="match status" value="1"/>
</dbReference>
<evidence type="ECO:0000313" key="11">
    <source>
        <dbReference type="Proteomes" id="UP000050909"/>
    </source>
</evidence>
<keyword evidence="6" id="KW-0274">FAD</keyword>
<comment type="cofactor">
    <cofactor evidence="1">
        <name>FMN</name>
        <dbReference type="ChEBI" id="CHEBI:58210"/>
    </cofactor>
</comment>
<accession>A0A0R1GUX8</accession>
<dbReference type="GO" id="GO:0016020">
    <property type="term" value="C:membrane"/>
    <property type="evidence" value="ECO:0007669"/>
    <property type="project" value="InterPro"/>
</dbReference>
<evidence type="ECO:0000259" key="9">
    <source>
        <dbReference type="SMART" id="SM00900"/>
    </source>
</evidence>
<dbReference type="InterPro" id="IPR007329">
    <property type="entry name" value="FMN-bd"/>
</dbReference>
<dbReference type="Gene3D" id="3.50.50.60">
    <property type="entry name" value="FAD/NAD(P)-binding domain"/>
    <property type="match status" value="1"/>
</dbReference>